<proteinExistence type="predicted"/>
<protein>
    <submittedName>
        <fullName evidence="2">Uncharacterized protein</fullName>
    </submittedName>
</protein>
<dbReference type="EMBL" id="ML210977">
    <property type="protein sequence ID" value="TFK93720.1"/>
    <property type="molecule type" value="Genomic_DNA"/>
</dbReference>
<feature type="region of interest" description="Disordered" evidence="1">
    <location>
        <begin position="102"/>
        <end position="124"/>
    </location>
</feature>
<reference evidence="2 3" key="1">
    <citation type="journal article" date="2019" name="Nat. Ecol. Evol.">
        <title>Megaphylogeny resolves global patterns of mushroom evolution.</title>
        <authorList>
            <person name="Varga T."/>
            <person name="Krizsan K."/>
            <person name="Foldi C."/>
            <person name="Dima B."/>
            <person name="Sanchez-Garcia M."/>
            <person name="Sanchez-Ramirez S."/>
            <person name="Szollosi G.J."/>
            <person name="Szarkandi J.G."/>
            <person name="Papp V."/>
            <person name="Albert L."/>
            <person name="Andreopoulos W."/>
            <person name="Angelini C."/>
            <person name="Antonin V."/>
            <person name="Barry K.W."/>
            <person name="Bougher N.L."/>
            <person name="Buchanan P."/>
            <person name="Buyck B."/>
            <person name="Bense V."/>
            <person name="Catcheside P."/>
            <person name="Chovatia M."/>
            <person name="Cooper J."/>
            <person name="Damon W."/>
            <person name="Desjardin D."/>
            <person name="Finy P."/>
            <person name="Geml J."/>
            <person name="Haridas S."/>
            <person name="Hughes K."/>
            <person name="Justo A."/>
            <person name="Karasinski D."/>
            <person name="Kautmanova I."/>
            <person name="Kiss B."/>
            <person name="Kocsube S."/>
            <person name="Kotiranta H."/>
            <person name="LaButti K.M."/>
            <person name="Lechner B.E."/>
            <person name="Liimatainen K."/>
            <person name="Lipzen A."/>
            <person name="Lukacs Z."/>
            <person name="Mihaltcheva S."/>
            <person name="Morgado L.N."/>
            <person name="Niskanen T."/>
            <person name="Noordeloos M.E."/>
            <person name="Ohm R.A."/>
            <person name="Ortiz-Santana B."/>
            <person name="Ovrebo C."/>
            <person name="Racz N."/>
            <person name="Riley R."/>
            <person name="Savchenko A."/>
            <person name="Shiryaev A."/>
            <person name="Soop K."/>
            <person name="Spirin V."/>
            <person name="Szebenyi C."/>
            <person name="Tomsovsky M."/>
            <person name="Tulloss R.E."/>
            <person name="Uehling J."/>
            <person name="Grigoriev I.V."/>
            <person name="Vagvolgyi C."/>
            <person name="Papp T."/>
            <person name="Martin F.M."/>
            <person name="Miettinen O."/>
            <person name="Hibbett D.S."/>
            <person name="Nagy L.G."/>
        </authorList>
    </citation>
    <scope>NUCLEOTIDE SEQUENCE [LARGE SCALE GENOMIC DNA]</scope>
    <source>
        <strain evidence="2 3">HHB13444</strain>
    </source>
</reference>
<accession>A0A5C3Q032</accession>
<feature type="compositionally biased region" description="Polar residues" evidence="1">
    <location>
        <begin position="104"/>
        <end position="113"/>
    </location>
</feature>
<evidence type="ECO:0000313" key="2">
    <source>
        <dbReference type="EMBL" id="TFK93720.1"/>
    </source>
</evidence>
<evidence type="ECO:0000313" key="3">
    <source>
        <dbReference type="Proteomes" id="UP000308197"/>
    </source>
</evidence>
<dbReference type="InParanoid" id="A0A5C3Q032"/>
<name>A0A5C3Q032_9APHY</name>
<keyword evidence="3" id="KW-1185">Reference proteome</keyword>
<evidence type="ECO:0000256" key="1">
    <source>
        <dbReference type="SAM" id="MobiDB-lite"/>
    </source>
</evidence>
<dbReference type="AlphaFoldDB" id="A0A5C3Q032"/>
<sequence length="124" mass="13894">MGPADGRRAAVLYALMDCQIFSTLARNTFRRILLGLRWVQRPTKCSVARTLINHPVTHRCISPPRSHRPCIFQIPFSWVTSASKHTPARGLYPPVETRDLPPSLSFSRPTAPTLTPPSRLAHTV</sequence>
<gene>
    <name evidence="2" type="ORF">K466DRAFT_70761</name>
</gene>
<dbReference type="Proteomes" id="UP000308197">
    <property type="component" value="Unassembled WGS sequence"/>
</dbReference>
<organism evidence="2 3">
    <name type="scientific">Polyporus arcularius HHB13444</name>
    <dbReference type="NCBI Taxonomy" id="1314778"/>
    <lineage>
        <taxon>Eukaryota</taxon>
        <taxon>Fungi</taxon>
        <taxon>Dikarya</taxon>
        <taxon>Basidiomycota</taxon>
        <taxon>Agaricomycotina</taxon>
        <taxon>Agaricomycetes</taxon>
        <taxon>Polyporales</taxon>
        <taxon>Polyporaceae</taxon>
        <taxon>Polyporus</taxon>
    </lineage>
</organism>